<proteinExistence type="predicted"/>
<organism evidence="1">
    <name type="scientific">uncultured Caudovirales phage</name>
    <dbReference type="NCBI Taxonomy" id="2100421"/>
    <lineage>
        <taxon>Viruses</taxon>
        <taxon>Duplodnaviria</taxon>
        <taxon>Heunggongvirae</taxon>
        <taxon>Uroviricota</taxon>
        <taxon>Caudoviricetes</taxon>
        <taxon>Peduoviridae</taxon>
        <taxon>Maltschvirus</taxon>
        <taxon>Maltschvirus maltsch</taxon>
    </lineage>
</organism>
<protein>
    <submittedName>
        <fullName evidence="1">Uncharacterized protein</fullName>
    </submittedName>
</protein>
<sequence length="61" mass="6508">MKWLLIAVFATNGIDAQLSPMQQEFQTKEACTQGRIVLAQLALANGVSVVSACVEQKGTAK</sequence>
<evidence type="ECO:0000313" key="1">
    <source>
        <dbReference type="EMBL" id="CAB4199177.1"/>
    </source>
</evidence>
<accession>A0A6J5RXX4</accession>
<reference evidence="1" key="1">
    <citation type="submission" date="2020-05" db="EMBL/GenBank/DDBJ databases">
        <authorList>
            <person name="Chiriac C."/>
            <person name="Salcher M."/>
            <person name="Ghai R."/>
            <person name="Kavagutti S V."/>
        </authorList>
    </citation>
    <scope>NUCLEOTIDE SEQUENCE</scope>
</reference>
<evidence type="ECO:0000313" key="2">
    <source>
        <dbReference type="EMBL" id="CAB4212482.1"/>
    </source>
</evidence>
<dbReference type="EMBL" id="LR797388">
    <property type="protein sequence ID" value="CAB4212482.1"/>
    <property type="molecule type" value="Genomic_DNA"/>
</dbReference>
<dbReference type="EMBL" id="LR797276">
    <property type="protein sequence ID" value="CAB4199177.1"/>
    <property type="molecule type" value="Genomic_DNA"/>
</dbReference>
<name>A0A6J5RXX4_9CAUD</name>
<gene>
    <name evidence="1" type="ORF">UFOVP1326_25</name>
    <name evidence="2" type="ORF">UFOVP1436_14</name>
</gene>